<dbReference type="EMBL" id="BJWL01000022">
    <property type="protein sequence ID" value="GFZ11604.1"/>
    <property type="molecule type" value="Genomic_DNA"/>
</dbReference>
<gene>
    <name evidence="1" type="ORF">Acr_22g0010020</name>
</gene>
<proteinExistence type="predicted"/>
<keyword evidence="2" id="KW-1185">Reference proteome</keyword>
<evidence type="ECO:0000313" key="2">
    <source>
        <dbReference type="Proteomes" id="UP000585474"/>
    </source>
</evidence>
<protein>
    <submittedName>
        <fullName evidence="1">Uncharacterized protein</fullName>
    </submittedName>
</protein>
<accession>A0A7J0GLP4</accession>
<organism evidence="1 2">
    <name type="scientific">Actinidia rufa</name>
    <dbReference type="NCBI Taxonomy" id="165716"/>
    <lineage>
        <taxon>Eukaryota</taxon>
        <taxon>Viridiplantae</taxon>
        <taxon>Streptophyta</taxon>
        <taxon>Embryophyta</taxon>
        <taxon>Tracheophyta</taxon>
        <taxon>Spermatophyta</taxon>
        <taxon>Magnoliopsida</taxon>
        <taxon>eudicotyledons</taxon>
        <taxon>Gunneridae</taxon>
        <taxon>Pentapetalae</taxon>
        <taxon>asterids</taxon>
        <taxon>Ericales</taxon>
        <taxon>Actinidiaceae</taxon>
        <taxon>Actinidia</taxon>
    </lineage>
</organism>
<dbReference type="Proteomes" id="UP000585474">
    <property type="component" value="Unassembled WGS sequence"/>
</dbReference>
<comment type="caution">
    <text evidence="1">The sequence shown here is derived from an EMBL/GenBank/DDBJ whole genome shotgun (WGS) entry which is preliminary data.</text>
</comment>
<sequence>MGENYMFNLKDRSRGRTKVMAGEGRGEGGVRVAVVGRGGNGDWLGERVAYMPEERRGVAIEGMEREDGVAMVAGKGRVAAVVAADERWLVAITAPVKRFLAAWWFESTVFH</sequence>
<dbReference type="AlphaFoldDB" id="A0A7J0GLP4"/>
<evidence type="ECO:0000313" key="1">
    <source>
        <dbReference type="EMBL" id="GFZ11604.1"/>
    </source>
</evidence>
<reference evidence="1 2" key="1">
    <citation type="submission" date="2019-07" db="EMBL/GenBank/DDBJ databases">
        <title>De Novo Assembly of kiwifruit Actinidia rufa.</title>
        <authorList>
            <person name="Sugita-Konishi S."/>
            <person name="Sato K."/>
            <person name="Mori E."/>
            <person name="Abe Y."/>
            <person name="Kisaki G."/>
            <person name="Hamano K."/>
            <person name="Suezawa K."/>
            <person name="Otani M."/>
            <person name="Fukuda T."/>
            <person name="Manabe T."/>
            <person name="Gomi K."/>
            <person name="Tabuchi M."/>
            <person name="Akimitsu K."/>
            <person name="Kataoka I."/>
        </authorList>
    </citation>
    <scope>NUCLEOTIDE SEQUENCE [LARGE SCALE GENOMIC DNA]</scope>
    <source>
        <strain evidence="2">cv. Fuchu</strain>
    </source>
</reference>
<name>A0A7J0GLP4_9ERIC</name>